<name>A0ABY5ZBM8_9ACTN</name>
<sequence>MGRLTAALLNGSAPGVSALDPITQFAGIAGRAVHIGAGWITLEHAGSSRQAIIQWHWPATRETHPNGW</sequence>
<reference evidence="1" key="1">
    <citation type="submission" date="2021-04" db="EMBL/GenBank/DDBJ databases">
        <title>Biosynthetic gene clusters of Dactylosporangioum roseum.</title>
        <authorList>
            <person name="Hartkoorn R.C."/>
            <person name="Beaudoing E."/>
            <person name="Hot D."/>
            <person name="Moureu S."/>
        </authorList>
    </citation>
    <scope>NUCLEOTIDE SEQUENCE</scope>
    <source>
        <strain evidence="1">NRRL B-16295</strain>
    </source>
</reference>
<evidence type="ECO:0000313" key="2">
    <source>
        <dbReference type="Proteomes" id="UP001058271"/>
    </source>
</evidence>
<accession>A0ABY5ZBM8</accession>
<protein>
    <submittedName>
        <fullName evidence="1">Uncharacterized protein</fullName>
    </submittedName>
</protein>
<evidence type="ECO:0000313" key="1">
    <source>
        <dbReference type="EMBL" id="UWZ39459.1"/>
    </source>
</evidence>
<dbReference type="EMBL" id="CP073721">
    <property type="protein sequence ID" value="UWZ39459.1"/>
    <property type="molecule type" value="Genomic_DNA"/>
</dbReference>
<dbReference type="RefSeq" id="WP_260728870.1">
    <property type="nucleotide sequence ID" value="NZ_BAAABS010000089.1"/>
</dbReference>
<organism evidence="1 2">
    <name type="scientific">Dactylosporangium roseum</name>
    <dbReference type="NCBI Taxonomy" id="47989"/>
    <lineage>
        <taxon>Bacteria</taxon>
        <taxon>Bacillati</taxon>
        <taxon>Actinomycetota</taxon>
        <taxon>Actinomycetes</taxon>
        <taxon>Micromonosporales</taxon>
        <taxon>Micromonosporaceae</taxon>
        <taxon>Dactylosporangium</taxon>
    </lineage>
</organism>
<proteinExistence type="predicted"/>
<gene>
    <name evidence="1" type="ORF">Drose_15190</name>
</gene>
<keyword evidence="2" id="KW-1185">Reference proteome</keyword>
<dbReference type="Proteomes" id="UP001058271">
    <property type="component" value="Chromosome"/>
</dbReference>